<dbReference type="EMBL" id="QUMU01000001">
    <property type="protein sequence ID" value="REG37924.1"/>
    <property type="molecule type" value="Genomic_DNA"/>
</dbReference>
<evidence type="ECO:0000259" key="1">
    <source>
        <dbReference type="Pfam" id="PF19829"/>
    </source>
</evidence>
<name>A0ABX9KCK5_9BACT</name>
<protein>
    <recommendedName>
        <fullName evidence="1">DUF6310 domain-containing protein</fullName>
    </recommendedName>
</protein>
<dbReference type="Proteomes" id="UP000256345">
    <property type="component" value="Unassembled WGS sequence"/>
</dbReference>
<dbReference type="Pfam" id="PF19829">
    <property type="entry name" value="DUF6310"/>
    <property type="match status" value="1"/>
</dbReference>
<sequence>MNGKNFDALQLATRTLWEVKTDNFDTYPPDLREIVIESQVEKLRHERALALACGFDFRIGVRSPAHKEALEFAARDLNGLIVVMDWC</sequence>
<evidence type="ECO:0000313" key="2">
    <source>
        <dbReference type="EMBL" id="REG37924.1"/>
    </source>
</evidence>
<reference evidence="2 3" key="1">
    <citation type="submission" date="2018-08" db="EMBL/GenBank/DDBJ databases">
        <title>Genomic Encyclopedia of Archaeal and Bacterial Type Strains, Phase II (KMG-II): from individual species to whole genera.</title>
        <authorList>
            <person name="Goeker M."/>
        </authorList>
    </citation>
    <scope>NUCLEOTIDE SEQUENCE [LARGE SCALE GENOMIC DNA]</scope>
    <source>
        <strain evidence="2 3">DSM 2261</strain>
    </source>
</reference>
<gene>
    <name evidence="2" type="ORF">ATI61_101914</name>
</gene>
<organism evidence="2 3">
    <name type="scientific">Archangium gephyra</name>
    <dbReference type="NCBI Taxonomy" id="48"/>
    <lineage>
        <taxon>Bacteria</taxon>
        <taxon>Pseudomonadati</taxon>
        <taxon>Myxococcota</taxon>
        <taxon>Myxococcia</taxon>
        <taxon>Myxococcales</taxon>
        <taxon>Cystobacterineae</taxon>
        <taxon>Archangiaceae</taxon>
        <taxon>Archangium</taxon>
    </lineage>
</organism>
<feature type="domain" description="DUF6310" evidence="1">
    <location>
        <begin position="2"/>
        <end position="87"/>
    </location>
</feature>
<accession>A0ABX9KCK5</accession>
<comment type="caution">
    <text evidence="2">The sequence shown here is derived from an EMBL/GenBank/DDBJ whole genome shotgun (WGS) entry which is preliminary data.</text>
</comment>
<proteinExistence type="predicted"/>
<keyword evidence="3" id="KW-1185">Reference proteome</keyword>
<evidence type="ECO:0000313" key="3">
    <source>
        <dbReference type="Proteomes" id="UP000256345"/>
    </source>
</evidence>
<dbReference type="InterPro" id="IPR046277">
    <property type="entry name" value="DUF6310"/>
</dbReference>